<evidence type="ECO:0000256" key="5">
    <source>
        <dbReference type="ARBA" id="ARBA00023237"/>
    </source>
</evidence>
<feature type="compositionally biased region" description="Pro residues" evidence="6">
    <location>
        <begin position="172"/>
        <end position="184"/>
    </location>
</feature>
<feature type="signal peptide" evidence="7">
    <location>
        <begin position="1"/>
        <end position="29"/>
    </location>
</feature>
<proteinExistence type="inferred from homology"/>
<accession>A0A3N1P0A6</accession>
<dbReference type="PANTHER" id="PTHR38776:SF1">
    <property type="entry name" value="MLTA-INTERACTING PROTEIN-RELATED"/>
    <property type="match status" value="1"/>
</dbReference>
<dbReference type="PANTHER" id="PTHR38776">
    <property type="entry name" value="MLTA-INTERACTING PROTEIN-RELATED"/>
    <property type="match status" value="1"/>
</dbReference>
<dbReference type="GO" id="GO:0009252">
    <property type="term" value="P:peptidoglycan biosynthetic process"/>
    <property type="evidence" value="ECO:0007669"/>
    <property type="project" value="TreeGrafter"/>
</dbReference>
<gene>
    <name evidence="8" type="ORF">EDC38_2548</name>
</gene>
<evidence type="ECO:0000256" key="4">
    <source>
        <dbReference type="ARBA" id="ARBA00023136"/>
    </source>
</evidence>
<evidence type="ECO:0000256" key="3">
    <source>
        <dbReference type="ARBA" id="ARBA00022729"/>
    </source>
</evidence>
<evidence type="ECO:0000256" key="7">
    <source>
        <dbReference type="SAM" id="SignalP"/>
    </source>
</evidence>
<comment type="similarity">
    <text evidence="2">Belongs to the MipA/OmpV family.</text>
</comment>
<protein>
    <submittedName>
        <fullName evidence="8">Outer membrane protein</fullName>
    </submittedName>
</protein>
<dbReference type="EMBL" id="RJUK01000002">
    <property type="protein sequence ID" value="ROQ18326.1"/>
    <property type="molecule type" value="Genomic_DNA"/>
</dbReference>
<organism evidence="8 9">
    <name type="scientific">Marinimicrobium koreense</name>
    <dbReference type="NCBI Taxonomy" id="306545"/>
    <lineage>
        <taxon>Bacteria</taxon>
        <taxon>Pseudomonadati</taxon>
        <taxon>Pseudomonadota</taxon>
        <taxon>Gammaproteobacteria</taxon>
        <taxon>Cellvibrionales</taxon>
        <taxon>Cellvibrionaceae</taxon>
        <taxon>Marinimicrobium</taxon>
    </lineage>
</organism>
<keyword evidence="3 7" id="KW-0732">Signal</keyword>
<feature type="chain" id="PRO_5018276999" evidence="7">
    <location>
        <begin position="30"/>
        <end position="330"/>
    </location>
</feature>
<dbReference type="GO" id="GO:0009279">
    <property type="term" value="C:cell outer membrane"/>
    <property type="evidence" value="ECO:0007669"/>
    <property type="project" value="UniProtKB-SubCell"/>
</dbReference>
<keyword evidence="4" id="KW-0472">Membrane</keyword>
<evidence type="ECO:0000313" key="9">
    <source>
        <dbReference type="Proteomes" id="UP000273643"/>
    </source>
</evidence>
<dbReference type="InterPro" id="IPR010583">
    <property type="entry name" value="MipA"/>
</dbReference>
<name>A0A3N1P0A6_9GAMM</name>
<dbReference type="RefSeq" id="WP_170162926.1">
    <property type="nucleotide sequence ID" value="NZ_RJUK01000002.1"/>
</dbReference>
<evidence type="ECO:0000256" key="2">
    <source>
        <dbReference type="ARBA" id="ARBA00005722"/>
    </source>
</evidence>
<feature type="region of interest" description="Disordered" evidence="6">
    <location>
        <begin position="137"/>
        <end position="186"/>
    </location>
</feature>
<reference evidence="8 9" key="1">
    <citation type="submission" date="2018-11" db="EMBL/GenBank/DDBJ databases">
        <title>Genomic Encyclopedia of Type Strains, Phase IV (KMG-IV): sequencing the most valuable type-strain genomes for metagenomic binning, comparative biology and taxonomic classification.</title>
        <authorList>
            <person name="Goeker M."/>
        </authorList>
    </citation>
    <scope>NUCLEOTIDE SEQUENCE [LARGE SCALE GENOMIC DNA]</scope>
    <source>
        <strain evidence="8 9">DSM 16974</strain>
    </source>
</reference>
<dbReference type="Proteomes" id="UP000273643">
    <property type="component" value="Unassembled WGS sequence"/>
</dbReference>
<feature type="compositionally biased region" description="Acidic residues" evidence="6">
    <location>
        <begin position="152"/>
        <end position="161"/>
    </location>
</feature>
<dbReference type="AlphaFoldDB" id="A0A3N1P0A6"/>
<evidence type="ECO:0000256" key="6">
    <source>
        <dbReference type="SAM" id="MobiDB-lite"/>
    </source>
</evidence>
<sequence length="330" mass="36166">MTRLTDILVRACPLAALLLASSLASPSLADDDAGHCEHSSARCVATGTWDIQLALGAGLRTNPIAGADDVPLVLIPQVTYYGKRFFFDNLDLGYTLVDRRDWMVNLLITPSGDGLYFFEDDWGRFFLQGGLNTLGANFSPAPDAPTEPPAVADEDAFEGPQEDQREQESPAPANPEPTQVSPPPLRDRNIAALAGVETSGDFGRFQWQLQALSDVSGVHNGEELRFAVSTGTRRDANQLGISLGFSWKSAEVMEYYYGVTQGESSGARPAYRPGSGTAPFVRLSWNRPVNEQWRWLASVQYEHLSEAVRHSPLTDQNKVMQIFVGGVYHF</sequence>
<keyword evidence="5" id="KW-0998">Cell outer membrane</keyword>
<comment type="subcellular location">
    <subcellularLocation>
        <location evidence="1">Cell outer membrane</location>
    </subcellularLocation>
</comment>
<evidence type="ECO:0000256" key="1">
    <source>
        <dbReference type="ARBA" id="ARBA00004442"/>
    </source>
</evidence>
<dbReference type="Pfam" id="PF06629">
    <property type="entry name" value="MipA"/>
    <property type="match status" value="1"/>
</dbReference>
<keyword evidence="9" id="KW-1185">Reference proteome</keyword>
<comment type="caution">
    <text evidence="8">The sequence shown here is derived from an EMBL/GenBank/DDBJ whole genome shotgun (WGS) entry which is preliminary data.</text>
</comment>
<evidence type="ECO:0000313" key="8">
    <source>
        <dbReference type="EMBL" id="ROQ18326.1"/>
    </source>
</evidence>